<dbReference type="HOGENOM" id="CLU_012358_2_3_9"/>
<organism evidence="5 6">
    <name type="scientific">Enterocloster bolteae (strain ATCC BAA-613 / DSM 15670 / CCUG 46953 / JCM 12243 / WAL 16351)</name>
    <name type="common">Clostridium bolteae</name>
    <dbReference type="NCBI Taxonomy" id="411902"/>
    <lineage>
        <taxon>Bacteria</taxon>
        <taxon>Bacillati</taxon>
        <taxon>Bacillota</taxon>
        <taxon>Clostridia</taxon>
        <taxon>Lachnospirales</taxon>
        <taxon>Lachnospiraceae</taxon>
        <taxon>Enterocloster</taxon>
    </lineage>
</organism>
<dbReference type="CDD" id="cd01298">
    <property type="entry name" value="ATZ_TRZ_like"/>
    <property type="match status" value="1"/>
</dbReference>
<dbReference type="GO" id="GO:0016814">
    <property type="term" value="F:hydrolase activity, acting on carbon-nitrogen (but not peptide) bonds, in cyclic amidines"/>
    <property type="evidence" value="ECO:0007669"/>
    <property type="project" value="UniProtKB-ARBA"/>
</dbReference>
<evidence type="ECO:0000313" key="5">
    <source>
        <dbReference type="EMBL" id="EDP12968.1"/>
    </source>
</evidence>
<gene>
    <name evidence="5" type="ORF">CLOBOL_06600</name>
</gene>
<dbReference type="InterPro" id="IPR032466">
    <property type="entry name" value="Metal_Hydrolase"/>
</dbReference>
<feature type="domain" description="Amidohydrolase-related" evidence="4">
    <location>
        <begin position="80"/>
        <end position="448"/>
    </location>
</feature>
<dbReference type="PaxDb" id="411902-CLOBOL_06600"/>
<accession>A8S3F7</accession>
<evidence type="ECO:0000256" key="2">
    <source>
        <dbReference type="ARBA" id="ARBA00022801"/>
    </source>
</evidence>
<dbReference type="InterPro" id="IPR011059">
    <property type="entry name" value="Metal-dep_hydrolase_composite"/>
</dbReference>
<dbReference type="PANTHER" id="PTHR43794:SF11">
    <property type="entry name" value="AMIDOHYDROLASE-RELATED DOMAIN-CONTAINING PROTEIN"/>
    <property type="match status" value="1"/>
</dbReference>
<reference evidence="5 6" key="2">
    <citation type="submission" date="2007-09" db="EMBL/GenBank/DDBJ databases">
        <title>Draft genome sequence of Clostridium bolteae (ATCC BAA-613).</title>
        <authorList>
            <person name="Sudarsanam P."/>
            <person name="Ley R."/>
            <person name="Guruge J."/>
            <person name="Turnbaugh P.J."/>
            <person name="Mahowald M."/>
            <person name="Liep D."/>
            <person name="Gordon J."/>
        </authorList>
    </citation>
    <scope>NUCLEOTIDE SEQUENCE [LARGE SCALE GENOMIC DNA]</scope>
    <source>
        <strain evidence="6">ATCC BAA-613 / DSM 15670 / CCUG 46953 / JCM 12243 / WAL 16351</strain>
    </source>
</reference>
<protein>
    <recommendedName>
        <fullName evidence="4">Amidohydrolase-related domain-containing protein</fullName>
    </recommendedName>
</protein>
<dbReference type="SUPFAM" id="SSF51338">
    <property type="entry name" value="Composite domain of metallo-dependent hydrolases"/>
    <property type="match status" value="2"/>
</dbReference>
<dbReference type="Gene3D" id="3.20.20.140">
    <property type="entry name" value="Metal-dependent hydrolases"/>
    <property type="match status" value="1"/>
</dbReference>
<dbReference type="Gene3D" id="2.30.40.10">
    <property type="entry name" value="Urease, subunit C, domain 1"/>
    <property type="match status" value="1"/>
</dbReference>
<dbReference type="AlphaFoldDB" id="A8S3F7"/>
<dbReference type="PANTHER" id="PTHR43794">
    <property type="entry name" value="AMINOHYDROLASE SSNA-RELATED"/>
    <property type="match status" value="1"/>
</dbReference>
<dbReference type="FunFam" id="3.20.20.140:FF:000014">
    <property type="entry name" value="5-methylthioadenosine/S-adenosylhomocysteine deaminase"/>
    <property type="match status" value="1"/>
</dbReference>
<sequence>MKQRLFMNLHQEVIMKGTLLVKNVKHLVTCDGDDRLLDGVDVFIRDGVIAGIGQEAGTLESGTLESGTAEDVIDASNMVMYPGLINTHHHLYQTFSRNLPQVQNMELFPWLKTLYEIWKHVDEDVVCYSALTGMGELLKTGCTTCLDHHYVFPGSAGDGLLDAQFGAADALGIRFHATRGSMDLSVKDGGLPPDSVVQTVDQILKDSERAVKKFHDKSRYSMHQVALAPCSPFSVTGTLLKESAQLARELGVRLHTHLAETKDEERFTTERFGMRPLEYMESLGWMGEDVWFAHGIHFTEDELKRLAETGTGVAHCPISNMKLSSGVALVPKMLELGVPLGLAVDGSASNDGSNLLEEMRVAYLLHRLWWSRQAPSAYDILKIATRGSARVLGRDDLGQIAVGMAADFFLVDMNRMELTGAQFDPKSMLCTVGLKGSVDYTVVNGEIVVKEGRLVRVDEERTVEKANLAVKEYMGHSSCSVPL</sequence>
<dbReference type="SUPFAM" id="SSF51556">
    <property type="entry name" value="Metallo-dependent hydrolases"/>
    <property type="match status" value="1"/>
</dbReference>
<keyword evidence="3" id="KW-0862">Zinc</keyword>
<dbReference type="GO" id="GO:0046872">
    <property type="term" value="F:metal ion binding"/>
    <property type="evidence" value="ECO:0007669"/>
    <property type="project" value="UniProtKB-KW"/>
</dbReference>
<reference evidence="5 6" key="1">
    <citation type="submission" date="2007-08" db="EMBL/GenBank/DDBJ databases">
        <authorList>
            <person name="Fulton L."/>
            <person name="Clifton S."/>
            <person name="Fulton B."/>
            <person name="Xu J."/>
            <person name="Minx P."/>
            <person name="Pepin K.H."/>
            <person name="Johnson M."/>
            <person name="Thiruvilangam P."/>
            <person name="Bhonagiri V."/>
            <person name="Nash W.E."/>
            <person name="Mardis E.R."/>
            <person name="Wilson R.K."/>
        </authorList>
    </citation>
    <scope>NUCLEOTIDE SEQUENCE [LARGE SCALE GENOMIC DNA]</scope>
    <source>
        <strain evidence="6">ATCC BAA-613 / DSM 15670 / CCUG 46953 / JCM 12243 / WAL 16351</strain>
    </source>
</reference>
<dbReference type="NCBIfam" id="NF006055">
    <property type="entry name" value="PRK08203.1"/>
    <property type="match status" value="1"/>
</dbReference>
<evidence type="ECO:0000313" key="6">
    <source>
        <dbReference type="Proteomes" id="UP000005396"/>
    </source>
</evidence>
<dbReference type="Pfam" id="PF01979">
    <property type="entry name" value="Amidohydro_1"/>
    <property type="match status" value="1"/>
</dbReference>
<dbReference type="InterPro" id="IPR006680">
    <property type="entry name" value="Amidohydro-rel"/>
</dbReference>
<proteinExistence type="predicted"/>
<keyword evidence="1" id="KW-0479">Metal-binding</keyword>
<name>A8S3F7_ENTBW</name>
<dbReference type="eggNOG" id="COG0402">
    <property type="taxonomic scope" value="Bacteria"/>
</dbReference>
<dbReference type="Proteomes" id="UP000005396">
    <property type="component" value="Unassembled WGS sequence"/>
</dbReference>
<evidence type="ECO:0000259" key="4">
    <source>
        <dbReference type="Pfam" id="PF01979"/>
    </source>
</evidence>
<dbReference type="InterPro" id="IPR050287">
    <property type="entry name" value="MTA/SAH_deaminase"/>
</dbReference>
<dbReference type="EMBL" id="ABCC02000057">
    <property type="protein sequence ID" value="EDP12968.1"/>
    <property type="molecule type" value="Genomic_DNA"/>
</dbReference>
<keyword evidence="2" id="KW-0378">Hydrolase</keyword>
<evidence type="ECO:0000256" key="3">
    <source>
        <dbReference type="ARBA" id="ARBA00022833"/>
    </source>
</evidence>
<dbReference type="GO" id="GO:0019239">
    <property type="term" value="F:deaminase activity"/>
    <property type="evidence" value="ECO:0007669"/>
    <property type="project" value="UniProtKB-ARBA"/>
</dbReference>
<comment type="caution">
    <text evidence="5">The sequence shown here is derived from an EMBL/GenBank/DDBJ whole genome shotgun (WGS) entry which is preliminary data.</text>
</comment>
<evidence type="ECO:0000256" key="1">
    <source>
        <dbReference type="ARBA" id="ARBA00022723"/>
    </source>
</evidence>